<dbReference type="PROSITE" id="PS00211">
    <property type="entry name" value="ABC_TRANSPORTER_1"/>
    <property type="match status" value="1"/>
</dbReference>
<name>A0ABT1SHV3_9FIRM</name>
<dbReference type="PANTHER" id="PTHR42855:SF1">
    <property type="entry name" value="ABC TRANSPORTER DOMAIN-CONTAINING PROTEIN"/>
    <property type="match status" value="1"/>
</dbReference>
<accession>A0ABT1SHV3</accession>
<evidence type="ECO:0000256" key="1">
    <source>
        <dbReference type="ARBA" id="ARBA00022741"/>
    </source>
</evidence>
<dbReference type="EMBL" id="JANGCH010000001">
    <property type="protein sequence ID" value="MCQ5120807.1"/>
    <property type="molecule type" value="Genomic_DNA"/>
</dbReference>
<evidence type="ECO:0000313" key="4">
    <source>
        <dbReference type="EMBL" id="MCQ5120807.1"/>
    </source>
</evidence>
<dbReference type="InterPro" id="IPR051309">
    <property type="entry name" value="ABCF_ATPase"/>
</dbReference>
<dbReference type="Pfam" id="PF00005">
    <property type="entry name" value="ABC_tran"/>
    <property type="match status" value="2"/>
</dbReference>
<dbReference type="PANTHER" id="PTHR42855">
    <property type="entry name" value="ABC TRANSPORTER ATP-BINDING SUBUNIT"/>
    <property type="match status" value="1"/>
</dbReference>
<dbReference type="RefSeq" id="WP_256197253.1">
    <property type="nucleotide sequence ID" value="NZ_JANGCH010000001.1"/>
</dbReference>
<dbReference type="SMART" id="SM00382">
    <property type="entry name" value="AAA"/>
    <property type="match status" value="2"/>
</dbReference>
<keyword evidence="5" id="KW-1185">Reference proteome</keyword>
<dbReference type="Gene3D" id="3.40.50.300">
    <property type="entry name" value="P-loop containing nucleotide triphosphate hydrolases"/>
    <property type="match status" value="2"/>
</dbReference>
<dbReference type="InterPro" id="IPR027417">
    <property type="entry name" value="P-loop_NTPase"/>
</dbReference>
<dbReference type="Proteomes" id="UP001524435">
    <property type="component" value="Unassembled WGS sequence"/>
</dbReference>
<evidence type="ECO:0000313" key="5">
    <source>
        <dbReference type="Proteomes" id="UP001524435"/>
    </source>
</evidence>
<dbReference type="CDD" id="cd03221">
    <property type="entry name" value="ABCF_EF-3"/>
    <property type="match status" value="1"/>
</dbReference>
<dbReference type="SUPFAM" id="SSF52540">
    <property type="entry name" value="P-loop containing nucleoside triphosphate hydrolases"/>
    <property type="match status" value="2"/>
</dbReference>
<feature type="domain" description="ABC transporter" evidence="3">
    <location>
        <begin position="315"/>
        <end position="520"/>
    </location>
</feature>
<evidence type="ECO:0000256" key="2">
    <source>
        <dbReference type="ARBA" id="ARBA00022840"/>
    </source>
</evidence>
<dbReference type="GO" id="GO:0005524">
    <property type="term" value="F:ATP binding"/>
    <property type="evidence" value="ECO:0007669"/>
    <property type="project" value="UniProtKB-KW"/>
</dbReference>
<keyword evidence="1" id="KW-0547">Nucleotide-binding</keyword>
<feature type="domain" description="ABC transporter" evidence="3">
    <location>
        <begin position="2"/>
        <end position="227"/>
    </location>
</feature>
<dbReference type="PROSITE" id="PS50893">
    <property type="entry name" value="ABC_TRANSPORTER_2"/>
    <property type="match status" value="2"/>
</dbReference>
<organism evidence="4 5">
    <name type="scientific">Massilicoli timonensis</name>
    <dbReference type="NCBI Taxonomy" id="2015901"/>
    <lineage>
        <taxon>Bacteria</taxon>
        <taxon>Bacillati</taxon>
        <taxon>Bacillota</taxon>
        <taxon>Erysipelotrichia</taxon>
        <taxon>Erysipelotrichales</taxon>
        <taxon>Erysipelotrichaceae</taxon>
        <taxon>Massilicoli</taxon>
    </lineage>
</organism>
<evidence type="ECO:0000259" key="3">
    <source>
        <dbReference type="PROSITE" id="PS50893"/>
    </source>
</evidence>
<protein>
    <submittedName>
        <fullName evidence="4">ATP-binding cassette domain-containing protein</fullName>
    </submittedName>
</protein>
<dbReference type="InterPro" id="IPR003593">
    <property type="entry name" value="AAA+_ATPase"/>
</dbReference>
<dbReference type="InterPro" id="IPR003439">
    <property type="entry name" value="ABC_transporter-like_ATP-bd"/>
</dbReference>
<comment type="caution">
    <text evidence="4">The sequence shown here is derived from an EMBL/GenBank/DDBJ whole genome shotgun (WGS) entry which is preliminary data.</text>
</comment>
<reference evidence="4 5" key="1">
    <citation type="submission" date="2022-06" db="EMBL/GenBank/DDBJ databases">
        <title>Isolation of gut microbiota from human fecal samples.</title>
        <authorList>
            <person name="Pamer E.G."/>
            <person name="Barat B."/>
            <person name="Waligurski E."/>
            <person name="Medina S."/>
            <person name="Paddock L."/>
            <person name="Mostad J."/>
        </authorList>
    </citation>
    <scope>NUCLEOTIDE SEQUENCE [LARGE SCALE GENOMIC DNA]</scope>
    <source>
        <strain evidence="4 5">DFI.6.1</strain>
    </source>
</reference>
<proteinExistence type="predicted"/>
<dbReference type="InterPro" id="IPR017871">
    <property type="entry name" value="ABC_transporter-like_CS"/>
</dbReference>
<sequence>MLQIQNLTATKSDGKQLFHDLSFSVSAHDRLAIIGEEGNGKSTLLKLICRENADYIDVKGRISCDEKIAYLPQHFPNGWEGQGILDYLLKETPEAEIEIHHYNRLSEIERTWIKMNGKISFLYGETRVESLSGGEKVKLQLLKLMMKHCTLLCLDEPSNDLDLNTIKWLENWIRQLEIPCIFISHDEWLLRKCANQILHLEQVNRQSKCRHTLFKGSYDDYRNQRQSAYAKEVQIAHNEKLAYRKQMTRMNDIANAVRSAQNQISRQQPYLAARLKSKMHTVNAQIKRIEEKSYHQVDTPQEAICLFFDEKEPLPKDKCIISYSGTIALADRPLLVLEQFAIYARERIVIVGDNGCGKTTLLRFLHERLKQRDDLKVGYMPQHYLEGVASNETVLDMLCHKQEKEVMQRARDLLGSLQFTAEEMEHAVASLSDGQKAKLHLASLVLANCDVLLLDEPTRNLSPLSQPIIHRLLQDYHGCIICVSHDRYLIKQVFQDAYVVHKRRLVKTTVAKLLDEEEGS</sequence>
<keyword evidence="2 4" id="KW-0067">ATP-binding</keyword>
<gene>
    <name evidence="4" type="ORF">NE663_00860</name>
</gene>